<reference evidence="1 2" key="1">
    <citation type="journal article" date="2024" name="G3 (Bethesda)">
        <title>Genome assembly of Hibiscus sabdariffa L. provides insights into metabolisms of medicinal natural products.</title>
        <authorList>
            <person name="Kim T."/>
        </authorList>
    </citation>
    <scope>NUCLEOTIDE SEQUENCE [LARGE SCALE GENOMIC DNA]</scope>
    <source>
        <strain evidence="1">TK-2024</strain>
        <tissue evidence="1">Old leaves</tissue>
    </source>
</reference>
<comment type="caution">
    <text evidence="1">The sequence shown here is derived from an EMBL/GenBank/DDBJ whole genome shotgun (WGS) entry which is preliminary data.</text>
</comment>
<protein>
    <submittedName>
        <fullName evidence="1">Uncharacterized protein</fullName>
    </submittedName>
</protein>
<proteinExistence type="predicted"/>
<dbReference type="Proteomes" id="UP001472677">
    <property type="component" value="Unassembled WGS sequence"/>
</dbReference>
<sequence>MTKKQRISCKRESGKLLIRSSLGASKTGEYLGCFEESVGWLVSFHVNEDDVLGSWPKPNSKNQCFAPGKQDLPDLPFCINLRTETREVQRRSFTVVSM</sequence>
<gene>
    <name evidence="1" type="ORF">V6N12_070961</name>
</gene>
<name>A0ABR2FID8_9ROSI</name>
<evidence type="ECO:0000313" key="2">
    <source>
        <dbReference type="Proteomes" id="UP001472677"/>
    </source>
</evidence>
<accession>A0ABR2FID8</accession>
<keyword evidence="2" id="KW-1185">Reference proteome</keyword>
<dbReference type="EMBL" id="JBBPBM010000006">
    <property type="protein sequence ID" value="KAK8580706.1"/>
    <property type="molecule type" value="Genomic_DNA"/>
</dbReference>
<evidence type="ECO:0000313" key="1">
    <source>
        <dbReference type="EMBL" id="KAK8580706.1"/>
    </source>
</evidence>
<organism evidence="1 2">
    <name type="scientific">Hibiscus sabdariffa</name>
    <name type="common">roselle</name>
    <dbReference type="NCBI Taxonomy" id="183260"/>
    <lineage>
        <taxon>Eukaryota</taxon>
        <taxon>Viridiplantae</taxon>
        <taxon>Streptophyta</taxon>
        <taxon>Embryophyta</taxon>
        <taxon>Tracheophyta</taxon>
        <taxon>Spermatophyta</taxon>
        <taxon>Magnoliopsida</taxon>
        <taxon>eudicotyledons</taxon>
        <taxon>Gunneridae</taxon>
        <taxon>Pentapetalae</taxon>
        <taxon>rosids</taxon>
        <taxon>malvids</taxon>
        <taxon>Malvales</taxon>
        <taxon>Malvaceae</taxon>
        <taxon>Malvoideae</taxon>
        <taxon>Hibiscus</taxon>
    </lineage>
</organism>